<proteinExistence type="inferred from homology"/>
<dbReference type="SUPFAM" id="SSF52540">
    <property type="entry name" value="P-loop containing nucleoside triphosphate hydrolases"/>
    <property type="match status" value="1"/>
</dbReference>
<evidence type="ECO:0000256" key="1">
    <source>
        <dbReference type="ARBA" id="ARBA00005417"/>
    </source>
</evidence>
<dbReference type="EMBL" id="DYWV01000092">
    <property type="protein sequence ID" value="HJF39803.1"/>
    <property type="molecule type" value="Genomic_DNA"/>
</dbReference>
<reference evidence="3" key="2">
    <citation type="submission" date="2021-09" db="EMBL/GenBank/DDBJ databases">
        <authorList>
            <person name="Gilroy R."/>
        </authorList>
    </citation>
    <scope>NUCLEOTIDE SEQUENCE</scope>
    <source>
        <strain evidence="3">CHK193-16274</strain>
    </source>
</reference>
<dbReference type="Proteomes" id="UP000749320">
    <property type="component" value="Unassembled WGS sequence"/>
</dbReference>
<keyword evidence="2" id="KW-0813">Transport</keyword>
<comment type="caution">
    <text evidence="3">The sequence shown here is derived from an EMBL/GenBank/DDBJ whole genome shotgun (WGS) entry which is preliminary data.</text>
</comment>
<name>A0A921KI27_9FIRM</name>
<reference evidence="3" key="1">
    <citation type="journal article" date="2021" name="PeerJ">
        <title>Extensive microbial diversity within the chicken gut microbiome revealed by metagenomics and culture.</title>
        <authorList>
            <person name="Gilroy R."/>
            <person name="Ravi A."/>
            <person name="Getino M."/>
            <person name="Pursley I."/>
            <person name="Horton D.L."/>
            <person name="Alikhan N.F."/>
            <person name="Baker D."/>
            <person name="Gharbi K."/>
            <person name="Hall N."/>
            <person name="Watson M."/>
            <person name="Adriaenssens E.M."/>
            <person name="Foster-Nyarko E."/>
            <person name="Jarju S."/>
            <person name="Secka A."/>
            <person name="Antonio M."/>
            <person name="Oren A."/>
            <person name="Chaudhuri R.R."/>
            <person name="La Ragione R."/>
            <person name="Hildebrand F."/>
            <person name="Pallen M.J."/>
        </authorList>
    </citation>
    <scope>NUCLEOTIDE SEQUENCE</scope>
    <source>
        <strain evidence="3">CHK193-16274</strain>
    </source>
</reference>
<dbReference type="Gene3D" id="3.40.50.300">
    <property type="entry name" value="P-loop containing nucleotide triphosphate hydrolases"/>
    <property type="match status" value="1"/>
</dbReference>
<sequence length="145" mass="16462">MNQQIGLDPEGIKEMRELLVDLAKNENMAILISSHNLAELDNFCNKVCIIKNGKVIETSDIEAIKKTDDLNTKIFEVNSTTKLKEIVKNVEIISETQFRIHLEREQIPMVVEKLVERGIKVYGITEEEKSLEDAFFEKTGGNIIG</sequence>
<dbReference type="InterPro" id="IPR027417">
    <property type="entry name" value="P-loop_NTPase"/>
</dbReference>
<dbReference type="PANTHER" id="PTHR43335">
    <property type="entry name" value="ABC TRANSPORTER, ATP-BINDING PROTEIN"/>
    <property type="match status" value="1"/>
</dbReference>
<evidence type="ECO:0000313" key="4">
    <source>
        <dbReference type="Proteomes" id="UP000749320"/>
    </source>
</evidence>
<evidence type="ECO:0000313" key="3">
    <source>
        <dbReference type="EMBL" id="HJF39803.1"/>
    </source>
</evidence>
<gene>
    <name evidence="3" type="ORF">K8V91_02670</name>
</gene>
<evidence type="ECO:0008006" key="5">
    <source>
        <dbReference type="Google" id="ProtNLM"/>
    </source>
</evidence>
<protein>
    <recommendedName>
        <fullName evidence="5">DUF4162 domain-containing protein</fullName>
    </recommendedName>
</protein>
<dbReference type="AlphaFoldDB" id="A0A921KI27"/>
<evidence type="ECO:0000256" key="2">
    <source>
        <dbReference type="ARBA" id="ARBA00022448"/>
    </source>
</evidence>
<organism evidence="3 4">
    <name type="scientific">Thomasclavelia spiroformis</name>
    <dbReference type="NCBI Taxonomy" id="29348"/>
    <lineage>
        <taxon>Bacteria</taxon>
        <taxon>Bacillati</taxon>
        <taxon>Bacillota</taxon>
        <taxon>Erysipelotrichia</taxon>
        <taxon>Erysipelotrichales</taxon>
        <taxon>Coprobacillaceae</taxon>
        <taxon>Thomasclavelia</taxon>
    </lineage>
</organism>
<accession>A0A921KI27</accession>
<dbReference type="PANTHER" id="PTHR43335:SF4">
    <property type="entry name" value="ABC TRANSPORTER, ATP-BINDING PROTEIN"/>
    <property type="match status" value="1"/>
</dbReference>
<comment type="similarity">
    <text evidence="1">Belongs to the ABC transporter superfamily.</text>
</comment>